<dbReference type="PANTHER" id="PTHR43177">
    <property type="entry name" value="PROTEIN NRFC"/>
    <property type="match status" value="1"/>
</dbReference>
<evidence type="ECO:0000259" key="5">
    <source>
        <dbReference type="PROSITE" id="PS51379"/>
    </source>
</evidence>
<dbReference type="InterPro" id="IPR017900">
    <property type="entry name" value="4Fe4S_Fe_S_CS"/>
</dbReference>
<dbReference type="CDD" id="cd04410">
    <property type="entry name" value="DMSOR_beta-like"/>
    <property type="match status" value="1"/>
</dbReference>
<dbReference type="EMBL" id="PCRK01000074">
    <property type="protein sequence ID" value="PIP19377.1"/>
    <property type="molecule type" value="Genomic_DNA"/>
</dbReference>
<dbReference type="PROSITE" id="PS51379">
    <property type="entry name" value="4FE4S_FER_2"/>
    <property type="match status" value="1"/>
</dbReference>
<evidence type="ECO:0000313" key="7">
    <source>
        <dbReference type="Proteomes" id="UP000231292"/>
    </source>
</evidence>
<dbReference type="GO" id="GO:0046872">
    <property type="term" value="F:metal ion binding"/>
    <property type="evidence" value="ECO:0007669"/>
    <property type="project" value="UniProtKB-KW"/>
</dbReference>
<dbReference type="InterPro" id="IPR050954">
    <property type="entry name" value="ET_IronSulfur_Cluster-Binding"/>
</dbReference>
<feature type="domain" description="4Fe-4S ferredoxin-type" evidence="5">
    <location>
        <begin position="68"/>
        <end position="97"/>
    </location>
</feature>
<reference evidence="6 7" key="1">
    <citation type="submission" date="2017-09" db="EMBL/GenBank/DDBJ databases">
        <title>Depth-based differentiation of microbial function through sediment-hosted aquifers and enrichment of novel symbionts in the deep terrestrial subsurface.</title>
        <authorList>
            <person name="Probst A.J."/>
            <person name="Ladd B."/>
            <person name="Jarett J.K."/>
            <person name="Geller-Mcgrath D.E."/>
            <person name="Sieber C.M."/>
            <person name="Emerson J.B."/>
            <person name="Anantharaman K."/>
            <person name="Thomas B.C."/>
            <person name="Malmstrom R."/>
            <person name="Stieglmeier M."/>
            <person name="Klingl A."/>
            <person name="Woyke T."/>
            <person name="Ryan C.M."/>
            <person name="Banfield J.F."/>
        </authorList>
    </citation>
    <scope>NUCLEOTIDE SEQUENCE [LARGE SCALE GENOMIC DNA]</scope>
    <source>
        <strain evidence="6">CG23_combo_of_CG06-09_8_20_14_all_41_10</strain>
    </source>
</reference>
<dbReference type="Gene3D" id="3.30.70.20">
    <property type="match status" value="2"/>
</dbReference>
<evidence type="ECO:0000256" key="4">
    <source>
        <dbReference type="ARBA" id="ARBA00023014"/>
    </source>
</evidence>
<dbReference type="Pfam" id="PF13247">
    <property type="entry name" value="Fer4_11"/>
    <property type="match status" value="1"/>
</dbReference>
<name>A0A2G9YJG2_9BACT</name>
<evidence type="ECO:0000256" key="2">
    <source>
        <dbReference type="ARBA" id="ARBA00022723"/>
    </source>
</evidence>
<dbReference type="SUPFAM" id="SSF54862">
    <property type="entry name" value="4Fe-4S ferredoxins"/>
    <property type="match status" value="1"/>
</dbReference>
<organism evidence="6 7">
    <name type="scientific">Candidatus Sherwoodlollariibacterium unditelluris</name>
    <dbReference type="NCBI Taxonomy" id="1974757"/>
    <lineage>
        <taxon>Bacteria</taxon>
        <taxon>Pseudomonadati</taxon>
        <taxon>Candidatus Omnitrophota</taxon>
        <taxon>Candidatus Sherwoodlollariibacterium</taxon>
    </lineage>
</organism>
<proteinExistence type="predicted"/>
<keyword evidence="2" id="KW-0479">Metal-binding</keyword>
<dbReference type="PANTHER" id="PTHR43177:SF3">
    <property type="entry name" value="PROTEIN NRFC HOMOLOG"/>
    <property type="match status" value="1"/>
</dbReference>
<gene>
    <name evidence="6" type="ORF">COX41_03260</name>
</gene>
<evidence type="ECO:0000313" key="6">
    <source>
        <dbReference type="EMBL" id="PIP19377.1"/>
    </source>
</evidence>
<protein>
    <submittedName>
        <fullName evidence="6">4Fe-4S ferredoxin</fullName>
    </submittedName>
</protein>
<sequence>MKRLFVDLDICDKCEECKIICDYFYHPQNNGIASLREYAAFATICRHCEEAPCLTACYHNALERAPDGHLKRYKMRCTSCKSCTIACPFGIIFQDFIPYLDSKCDYCVGKAEGSPRCVNSCPQKAVQIKDVEEDLEKDIYFVGESLAVHTRKWSREDVQLPKKK</sequence>
<keyword evidence="3" id="KW-0408">Iron</keyword>
<dbReference type="InterPro" id="IPR017896">
    <property type="entry name" value="4Fe4S_Fe-S-bd"/>
</dbReference>
<evidence type="ECO:0000256" key="1">
    <source>
        <dbReference type="ARBA" id="ARBA00022485"/>
    </source>
</evidence>
<dbReference type="AlphaFoldDB" id="A0A2G9YJG2"/>
<dbReference type="Proteomes" id="UP000231292">
    <property type="component" value="Unassembled WGS sequence"/>
</dbReference>
<accession>A0A2G9YJG2</accession>
<dbReference type="PROSITE" id="PS00198">
    <property type="entry name" value="4FE4S_FER_1"/>
    <property type="match status" value="1"/>
</dbReference>
<evidence type="ECO:0000256" key="3">
    <source>
        <dbReference type="ARBA" id="ARBA00023004"/>
    </source>
</evidence>
<comment type="caution">
    <text evidence="6">The sequence shown here is derived from an EMBL/GenBank/DDBJ whole genome shotgun (WGS) entry which is preliminary data.</text>
</comment>
<dbReference type="GO" id="GO:0051539">
    <property type="term" value="F:4 iron, 4 sulfur cluster binding"/>
    <property type="evidence" value="ECO:0007669"/>
    <property type="project" value="UniProtKB-KW"/>
</dbReference>
<keyword evidence="4" id="KW-0411">Iron-sulfur</keyword>
<keyword evidence="1" id="KW-0004">4Fe-4S</keyword>